<keyword evidence="1" id="KW-0472">Membrane</keyword>
<dbReference type="RefSeq" id="WP_338733650.1">
    <property type="nucleotide sequence ID" value="NZ_CP136924.1"/>
</dbReference>
<keyword evidence="4" id="KW-1185">Reference proteome</keyword>
<reference evidence="3 4" key="1">
    <citation type="submission" date="2023-10" db="EMBL/GenBank/DDBJ databases">
        <title>Culture-based analysis of two novel bacteria associated with mangrove crab gills.</title>
        <authorList>
            <person name="Yang X."/>
            <person name="Garuglieri E."/>
            <person name="Van Goethem M.W."/>
            <person name="Fusi M."/>
            <person name="Marasco R."/>
            <person name="Daffonchio D.G."/>
        </authorList>
    </citation>
    <scope>NUCLEOTIDE SEQUENCE</scope>
    <source>
        <strain evidence="3">UG2-1</strain>
        <strain evidence="2">UG2-2</strain>
        <strain evidence="4">UG2_2</strain>
    </source>
</reference>
<proteinExistence type="predicted"/>
<evidence type="ECO:0000313" key="2">
    <source>
        <dbReference type="EMBL" id="WXA03310.1"/>
    </source>
</evidence>
<name>A0AAU6PAU5_9FLAO</name>
<protein>
    <submittedName>
        <fullName evidence="3">DUF6090 family protein</fullName>
    </submittedName>
</protein>
<dbReference type="EMBL" id="CP136925">
    <property type="protein sequence ID" value="WXA14268.1"/>
    <property type="molecule type" value="Genomic_DNA"/>
</dbReference>
<evidence type="ECO:0000313" key="3">
    <source>
        <dbReference type="EMBL" id="WXA14268.1"/>
    </source>
</evidence>
<feature type="transmembrane region" description="Helical" evidence="1">
    <location>
        <begin position="20"/>
        <end position="41"/>
    </location>
</feature>
<sequence>MKIFRAKRSEKLRDKRFKSYLQYAAGEIFLVVIGILIAVQINGLAQSKKENEELREYLVKIKSHTKEDRIVLDSLEGFRSSVGELCKKARRAILNDKEKERMFIMLGGSTAFFDYYFVSNSDGYEALKNSNHYGKINNTRLDSLLTRYHRLVGEIAQNEKSYNEYLNSQENYLSTQYDRTLFLAYAFIPQDSLKKLATPMADYYKAIDEYTSLPPFRNVINLASYQFDWIVDAYGNLKDTGEEVNKEIDVWLQ</sequence>
<dbReference type="Proteomes" id="UP001368318">
    <property type="component" value="Chromosome"/>
</dbReference>
<keyword evidence="1" id="KW-0812">Transmembrane</keyword>
<dbReference type="EMBL" id="CP136924">
    <property type="protein sequence ID" value="WXA03310.1"/>
    <property type="molecule type" value="Genomic_DNA"/>
</dbReference>
<organism evidence="3">
    <name type="scientific">Mangrovimonas cancribranchiae</name>
    <dbReference type="NCBI Taxonomy" id="3080055"/>
    <lineage>
        <taxon>Bacteria</taxon>
        <taxon>Pseudomonadati</taxon>
        <taxon>Bacteroidota</taxon>
        <taxon>Flavobacteriia</taxon>
        <taxon>Flavobacteriales</taxon>
        <taxon>Flavobacteriaceae</taxon>
        <taxon>Mangrovimonas</taxon>
    </lineage>
</organism>
<keyword evidence="1" id="KW-1133">Transmembrane helix</keyword>
<gene>
    <name evidence="3" type="ORF">R3L15_05165</name>
    <name evidence="2" type="ORF">R3L16_02235</name>
</gene>
<accession>A0AAU6PAU5</accession>
<evidence type="ECO:0000256" key="1">
    <source>
        <dbReference type="SAM" id="Phobius"/>
    </source>
</evidence>
<dbReference type="Pfam" id="PF19578">
    <property type="entry name" value="DUF6090"/>
    <property type="match status" value="1"/>
</dbReference>
<dbReference type="KEGG" id="mcaa:R3L15_05165"/>
<dbReference type="InterPro" id="IPR045749">
    <property type="entry name" value="DUF6090"/>
</dbReference>
<evidence type="ECO:0000313" key="4">
    <source>
        <dbReference type="Proteomes" id="UP001368318"/>
    </source>
</evidence>
<dbReference type="AlphaFoldDB" id="A0AAU6PAU5"/>